<dbReference type="PANTHER" id="PTHR45743:SF2">
    <property type="entry name" value="POTASSIUM CHANNEL AKT1"/>
    <property type="match status" value="1"/>
</dbReference>
<gene>
    <name evidence="13" type="ORF">VaNZ11_009959</name>
</gene>
<keyword evidence="4 11" id="KW-0812">Transmembrane</keyword>
<feature type="region of interest" description="Disordered" evidence="10">
    <location>
        <begin position="1282"/>
        <end position="1304"/>
    </location>
</feature>
<dbReference type="Proteomes" id="UP001165090">
    <property type="component" value="Unassembled WGS sequence"/>
</dbReference>
<keyword evidence="14" id="KW-1185">Reference proteome</keyword>
<comment type="similarity">
    <text evidence="2">Belongs to the potassium channel family. Plant (TC 1.A.1.4) subfamily.</text>
</comment>
<dbReference type="InterPro" id="IPR014710">
    <property type="entry name" value="RmlC-like_jellyroll"/>
</dbReference>
<dbReference type="Gene3D" id="2.60.120.10">
    <property type="entry name" value="Jelly Rolls"/>
    <property type="match status" value="1"/>
</dbReference>
<evidence type="ECO:0000313" key="13">
    <source>
        <dbReference type="EMBL" id="GLI66194.1"/>
    </source>
</evidence>
<feature type="region of interest" description="Disordered" evidence="10">
    <location>
        <begin position="953"/>
        <end position="1031"/>
    </location>
</feature>
<feature type="transmembrane region" description="Helical" evidence="11">
    <location>
        <begin position="368"/>
        <end position="387"/>
    </location>
</feature>
<keyword evidence="5" id="KW-0630">Potassium</keyword>
<feature type="region of interest" description="Disordered" evidence="10">
    <location>
        <begin position="1235"/>
        <end position="1258"/>
    </location>
</feature>
<protein>
    <recommendedName>
        <fullName evidence="12">Cyclic nucleotide-binding domain-containing protein</fullName>
    </recommendedName>
</protein>
<dbReference type="PROSITE" id="PS50042">
    <property type="entry name" value="CNMP_BINDING_3"/>
    <property type="match status" value="1"/>
</dbReference>
<feature type="compositionally biased region" description="Gly residues" evidence="10">
    <location>
        <begin position="743"/>
        <end position="755"/>
    </location>
</feature>
<reference evidence="13 14" key="1">
    <citation type="journal article" date="2023" name="IScience">
        <title>Expanded male sex-determining region conserved during the evolution of homothallism in the green alga Volvox.</title>
        <authorList>
            <person name="Yamamoto K."/>
            <person name="Matsuzaki R."/>
            <person name="Mahakham W."/>
            <person name="Heman W."/>
            <person name="Sekimoto H."/>
            <person name="Kawachi M."/>
            <person name="Minakuchi Y."/>
            <person name="Toyoda A."/>
            <person name="Nozaki H."/>
        </authorList>
    </citation>
    <scope>NUCLEOTIDE SEQUENCE [LARGE SCALE GENOMIC DNA]</scope>
    <source>
        <strain evidence="13 14">NIES-4468</strain>
    </source>
</reference>
<keyword evidence="7 11" id="KW-1133">Transmembrane helix</keyword>
<accession>A0ABQ5S8T9</accession>
<keyword evidence="5" id="KW-0631">Potassium channel</keyword>
<feature type="compositionally biased region" description="Low complexity" evidence="10">
    <location>
        <begin position="953"/>
        <end position="963"/>
    </location>
</feature>
<evidence type="ECO:0000256" key="3">
    <source>
        <dbReference type="ARBA" id="ARBA00022448"/>
    </source>
</evidence>
<evidence type="ECO:0000256" key="9">
    <source>
        <dbReference type="ARBA" id="ARBA00023136"/>
    </source>
</evidence>
<dbReference type="Gene3D" id="1.10.287.70">
    <property type="match status" value="1"/>
</dbReference>
<dbReference type="SMART" id="SM00100">
    <property type="entry name" value="cNMP"/>
    <property type="match status" value="1"/>
</dbReference>
<evidence type="ECO:0000313" key="14">
    <source>
        <dbReference type="Proteomes" id="UP001165090"/>
    </source>
</evidence>
<keyword evidence="3" id="KW-0813">Transport</keyword>
<feature type="transmembrane region" description="Helical" evidence="11">
    <location>
        <begin position="147"/>
        <end position="167"/>
    </location>
</feature>
<feature type="region of interest" description="Disordered" evidence="10">
    <location>
        <begin position="721"/>
        <end position="805"/>
    </location>
</feature>
<feature type="compositionally biased region" description="Polar residues" evidence="10">
    <location>
        <begin position="1048"/>
        <end position="1063"/>
    </location>
</feature>
<keyword evidence="6" id="KW-0407">Ion channel</keyword>
<dbReference type="Pfam" id="PF00027">
    <property type="entry name" value="cNMP_binding"/>
    <property type="match status" value="1"/>
</dbReference>
<feature type="region of interest" description="Disordered" evidence="10">
    <location>
        <begin position="1045"/>
        <end position="1077"/>
    </location>
</feature>
<evidence type="ECO:0000256" key="7">
    <source>
        <dbReference type="ARBA" id="ARBA00022989"/>
    </source>
</evidence>
<feature type="compositionally biased region" description="Low complexity" evidence="10">
    <location>
        <begin position="721"/>
        <end position="732"/>
    </location>
</feature>
<dbReference type="CDD" id="cd00038">
    <property type="entry name" value="CAP_ED"/>
    <property type="match status" value="1"/>
</dbReference>
<dbReference type="SUPFAM" id="SSF51206">
    <property type="entry name" value="cAMP-binding domain-like"/>
    <property type="match status" value="1"/>
</dbReference>
<feature type="transmembrane region" description="Helical" evidence="11">
    <location>
        <begin position="320"/>
        <end position="348"/>
    </location>
</feature>
<keyword evidence="8" id="KW-0406">Ion transport</keyword>
<evidence type="ECO:0000256" key="4">
    <source>
        <dbReference type="ARBA" id="ARBA00022692"/>
    </source>
</evidence>
<organism evidence="13 14">
    <name type="scientific">Volvox africanus</name>
    <dbReference type="NCBI Taxonomy" id="51714"/>
    <lineage>
        <taxon>Eukaryota</taxon>
        <taxon>Viridiplantae</taxon>
        <taxon>Chlorophyta</taxon>
        <taxon>core chlorophytes</taxon>
        <taxon>Chlorophyceae</taxon>
        <taxon>CS clade</taxon>
        <taxon>Chlamydomonadales</taxon>
        <taxon>Volvocaceae</taxon>
        <taxon>Volvox</taxon>
    </lineage>
</organism>
<dbReference type="InterPro" id="IPR045319">
    <property type="entry name" value="KAT/AKT"/>
</dbReference>
<feature type="transmembrane region" description="Helical" evidence="11">
    <location>
        <begin position="246"/>
        <end position="266"/>
    </location>
</feature>
<dbReference type="InterPro" id="IPR005821">
    <property type="entry name" value="Ion_trans_dom"/>
</dbReference>
<feature type="transmembrane region" description="Helical" evidence="11">
    <location>
        <begin position="399"/>
        <end position="424"/>
    </location>
</feature>
<evidence type="ECO:0000259" key="12">
    <source>
        <dbReference type="PROSITE" id="PS50042"/>
    </source>
</evidence>
<dbReference type="PANTHER" id="PTHR45743">
    <property type="entry name" value="POTASSIUM CHANNEL AKT1"/>
    <property type="match status" value="1"/>
</dbReference>
<evidence type="ECO:0000256" key="6">
    <source>
        <dbReference type="ARBA" id="ARBA00022882"/>
    </source>
</evidence>
<keyword evidence="6" id="KW-0851">Voltage-gated channel</keyword>
<evidence type="ECO:0000256" key="8">
    <source>
        <dbReference type="ARBA" id="ARBA00023065"/>
    </source>
</evidence>
<name>A0ABQ5S8T9_9CHLO</name>
<feature type="compositionally biased region" description="Low complexity" evidence="10">
    <location>
        <begin position="863"/>
        <end position="876"/>
    </location>
</feature>
<comment type="subcellular location">
    <subcellularLocation>
        <location evidence="1">Membrane</location>
        <topology evidence="1">Multi-pass membrane protein</topology>
    </subcellularLocation>
</comment>
<comment type="caution">
    <text evidence="13">The sequence shown here is derived from an EMBL/GenBank/DDBJ whole genome shotgun (WGS) entry which is preliminary data.</text>
</comment>
<evidence type="ECO:0000256" key="5">
    <source>
        <dbReference type="ARBA" id="ARBA00022826"/>
    </source>
</evidence>
<feature type="compositionally biased region" description="Low complexity" evidence="10">
    <location>
        <begin position="756"/>
        <end position="771"/>
    </location>
</feature>
<evidence type="ECO:0000256" key="10">
    <source>
        <dbReference type="SAM" id="MobiDB-lite"/>
    </source>
</evidence>
<feature type="region of interest" description="Disordered" evidence="10">
    <location>
        <begin position="42"/>
        <end position="73"/>
    </location>
</feature>
<evidence type="ECO:0000256" key="2">
    <source>
        <dbReference type="ARBA" id="ARBA00007929"/>
    </source>
</evidence>
<dbReference type="EMBL" id="BSDZ01000028">
    <property type="protein sequence ID" value="GLI66194.1"/>
    <property type="molecule type" value="Genomic_DNA"/>
</dbReference>
<dbReference type="InterPro" id="IPR018490">
    <property type="entry name" value="cNMP-bd_dom_sf"/>
</dbReference>
<dbReference type="Pfam" id="PF00520">
    <property type="entry name" value="Ion_trans"/>
    <property type="match status" value="1"/>
</dbReference>
<keyword evidence="9 11" id="KW-0472">Membrane</keyword>
<evidence type="ECO:0000256" key="11">
    <source>
        <dbReference type="SAM" id="Phobius"/>
    </source>
</evidence>
<feature type="region of interest" description="Disordered" evidence="10">
    <location>
        <begin position="819"/>
        <end position="876"/>
    </location>
</feature>
<feature type="region of interest" description="Disordered" evidence="10">
    <location>
        <begin position="916"/>
        <end position="941"/>
    </location>
</feature>
<feature type="domain" description="Cyclic nucleotide-binding" evidence="12">
    <location>
        <begin position="507"/>
        <end position="610"/>
    </location>
</feature>
<feature type="region of interest" description="Disordered" evidence="10">
    <location>
        <begin position="1111"/>
        <end position="1145"/>
    </location>
</feature>
<evidence type="ECO:0000256" key="1">
    <source>
        <dbReference type="ARBA" id="ARBA00004141"/>
    </source>
</evidence>
<proteinExistence type="inferred from homology"/>
<keyword evidence="5" id="KW-0633">Potassium transport</keyword>
<dbReference type="SUPFAM" id="SSF81324">
    <property type="entry name" value="Voltage-gated potassium channels"/>
    <property type="match status" value="1"/>
</dbReference>
<sequence>MPHLPTIFSGWHNHYGQPSTNGTPELQTVVEADTERAVLPSDVPVNAAPTSDGVPTLESNPSQRPLGRAAPAPGWQNNSAVNQIIYAQEGDVNHSEFKETVAELLKEEEYGIFRLVVPSVELARKDFDEYLTWLQSPDRNEINPRSMYYFIPVVLPFSVPALFWTSLMTLVDLTWTAFGVPVNVAFCSVNYGRLQSGCTALDLCFGIIYLLNLLFSFCLGIVVVNGHRKKVVQDGGRVVWYYMRHGRFILDLVAVVPFVYLVVVLITSNGKGYQAKWVNAVSLIRLFRLLRLISVSKVIYIDSTLGADGWLSRYLRVSTLYVILVGFQIVVLMNLIACILVLLAYMHGLDSSWMSAVSWTDVPDASKFYQWYSAMYWVVTTTTTTGFGDFSPRWWAEQVVIGLAMVFGMIAFGILVGSVANALARADTSASRLQNHIKKISEINKWLSTVDLGEGVKSKIQEYFAQQYVAKQSVQYGEAELFADLPPYLRFEVAGGLTLGLVKEAHAFKELNLDAQQLIAAHLRPVRATVGQQLCRQGDEADRLWLLAAGELTALRHKEDPQRISAPALVGESLILAIDIDQCRYRPWTIRAVQPCQLWELHLADLSRVIQIYPAVRLTLMEYVRTDLVFSWFSGRGQPSESSAVQRGWCELSTLLFKTLLEMQEVDPAATERLCLELAQATDLDSSLQARLSELVEPAMVRDGLAPDALTGLSLTVQAQAAKQQQQQSQRQTSNTDTERPSGQGGSQGRGGGEGQSVTAAGAAGLPGAPGDLQHLGSGQRRGDGGAGSSNQRQFPRDTHLGPAPWGVTTEEVLAAGYTWPKPQPLPSMGQQTLLQQRESSRSSHGRRSPSGLVLPQRPGTPPSALQASLLQQQPARPIRRVASHHLSLAATSGAGDRDSGGSNVHSGVVEVAPDGMNRHLTAPPQMMASSPALDLSPAGSAGGAAVAAAAAGAGPLPSSPLSRQSGIGDDPISVETGVLSPHVQRRLQRQQQQQHKQEDVPGDQNQQPQPSRDSEAPEGSGAEAMETTGSTNPVAQAVAVALPLPPTSSGVSHHTMGSTGRPPNSAGGTGPRRSMLSRMSSPFAAISVPISTATATAGAGTAAEAAELSPAAPVIGRGTGPTGTVPRNGVGGNSETRHHATSTGSAGTCTACGACFCPQCGAWTVPTSRAAPAAHNHPSLLPTHLHQYGPPHGVAPHVSGSGAAPPATSLLNAIRGRVSAVNAAGSATNARTLLRNSSTPWPGVPSNGAESPTGVLSRRSHMFGRSFAARVRADSLMRNTVGCSREEEDPGSPIAAPRVVPDE</sequence>
<feature type="transmembrane region" description="Helical" evidence="11">
    <location>
        <begin position="203"/>
        <end position="226"/>
    </location>
</feature>
<feature type="transmembrane region" description="Helical" evidence="11">
    <location>
        <begin position="173"/>
        <end position="191"/>
    </location>
</feature>
<dbReference type="InterPro" id="IPR000595">
    <property type="entry name" value="cNMP-bd_dom"/>
</dbReference>